<dbReference type="Pfam" id="PF25814">
    <property type="entry name" value="fn3_SORL1"/>
    <property type="match status" value="1"/>
</dbReference>
<dbReference type="SUPFAM" id="SSF63825">
    <property type="entry name" value="YWTD domain"/>
    <property type="match status" value="1"/>
</dbReference>
<evidence type="ECO:0000256" key="2">
    <source>
        <dbReference type="ARBA" id="ARBA00004158"/>
    </source>
</evidence>
<dbReference type="PANTHER" id="PTHR12106">
    <property type="entry name" value="SORTILIN RELATED"/>
    <property type="match status" value="1"/>
</dbReference>
<dbReference type="SUPFAM" id="SSF57424">
    <property type="entry name" value="LDL receptor-like module"/>
    <property type="match status" value="9"/>
</dbReference>
<feature type="domain" description="Fibronectin type-III" evidence="30">
    <location>
        <begin position="1960"/>
        <end position="2057"/>
    </location>
</feature>
<evidence type="ECO:0000256" key="11">
    <source>
        <dbReference type="ARBA" id="ARBA00022475"/>
    </source>
</evidence>
<evidence type="ECO:0000256" key="10">
    <source>
        <dbReference type="ARBA" id="ARBA00022448"/>
    </source>
</evidence>
<dbReference type="FunFam" id="4.10.400.10:FF:000034">
    <property type="entry name" value="Low-density lipoprotein receptor-related protein 2"/>
    <property type="match status" value="1"/>
</dbReference>
<evidence type="ECO:0000256" key="25">
    <source>
        <dbReference type="ARBA" id="ARBA00032450"/>
    </source>
</evidence>
<dbReference type="InterPro" id="IPR013783">
    <property type="entry name" value="Ig-like_fold"/>
</dbReference>
<comment type="caution">
    <text evidence="31">The sequence shown here is derived from an EMBL/GenBank/DDBJ whole genome shotgun (WGS) entry which is preliminary data.</text>
</comment>
<keyword evidence="10" id="KW-0813">Transport</keyword>
<dbReference type="InterPro" id="IPR057841">
    <property type="entry name" value="FN3_SORL1"/>
</dbReference>
<feature type="disulfide bond" evidence="26">
    <location>
        <begin position="1216"/>
        <end position="1231"/>
    </location>
</feature>
<evidence type="ECO:0000256" key="12">
    <source>
        <dbReference type="ARBA" id="ARBA00022536"/>
    </source>
</evidence>
<evidence type="ECO:0000256" key="26">
    <source>
        <dbReference type="PROSITE-ProRule" id="PRU00124"/>
    </source>
</evidence>
<feature type="disulfide bond" evidence="26">
    <location>
        <begin position="1119"/>
        <end position="1137"/>
    </location>
</feature>
<evidence type="ECO:0000256" key="28">
    <source>
        <dbReference type="SAM" id="MobiDB-lite"/>
    </source>
</evidence>
<evidence type="ECO:0000256" key="20">
    <source>
        <dbReference type="ARBA" id="ARBA00023157"/>
    </source>
</evidence>
<keyword evidence="29" id="KW-1133">Transmembrane helix</keyword>
<keyword evidence="13" id="KW-0254">Endocytosis</keyword>
<dbReference type="SMART" id="SM00060">
    <property type="entry name" value="FN3"/>
    <property type="match status" value="5"/>
</dbReference>
<evidence type="ECO:0000256" key="13">
    <source>
        <dbReference type="ARBA" id="ARBA00022583"/>
    </source>
</evidence>
<dbReference type="PANTHER" id="PTHR12106:SF27">
    <property type="entry name" value="SORTILIN-RELATED RECEPTOR"/>
    <property type="match status" value="1"/>
</dbReference>
<feature type="disulfide bond" evidence="26">
    <location>
        <begin position="1288"/>
        <end position="1300"/>
    </location>
</feature>
<feature type="disulfide bond" evidence="26">
    <location>
        <begin position="1307"/>
        <end position="1322"/>
    </location>
</feature>
<dbReference type="InterPro" id="IPR036055">
    <property type="entry name" value="LDL_receptor-like_sf"/>
</dbReference>
<dbReference type="EMBL" id="JAPXFL010000001">
    <property type="protein sequence ID" value="KAK9512534.1"/>
    <property type="molecule type" value="Genomic_DNA"/>
</dbReference>
<feature type="disulfide bond" evidence="26">
    <location>
        <begin position="1401"/>
        <end position="1416"/>
    </location>
</feature>
<dbReference type="InterPro" id="IPR031778">
    <property type="entry name" value="Sortilin_N"/>
</dbReference>
<feature type="domain" description="Fibronectin type-III" evidence="30">
    <location>
        <begin position="1675"/>
        <end position="1762"/>
    </location>
</feature>
<accession>A0AAW1DQ52</accession>
<dbReference type="Pfam" id="PF00041">
    <property type="entry name" value="fn3"/>
    <property type="match status" value="1"/>
</dbReference>
<proteinExistence type="inferred from homology"/>
<dbReference type="InterPro" id="IPR031777">
    <property type="entry name" value="Sortilin_C"/>
</dbReference>
<keyword evidence="18" id="KW-0333">Golgi apparatus</keyword>
<dbReference type="Gene3D" id="4.10.400.10">
    <property type="entry name" value="Low-density Lipoprotein Receptor"/>
    <property type="match status" value="9"/>
</dbReference>
<evidence type="ECO:0000256" key="18">
    <source>
        <dbReference type="ARBA" id="ARBA00023034"/>
    </source>
</evidence>
<dbReference type="SMART" id="SM00192">
    <property type="entry name" value="LDLa"/>
    <property type="match status" value="9"/>
</dbReference>
<feature type="disulfide bond" evidence="26">
    <location>
        <begin position="1131"/>
        <end position="1146"/>
    </location>
</feature>
<evidence type="ECO:0000259" key="30">
    <source>
        <dbReference type="PROSITE" id="PS50853"/>
    </source>
</evidence>
<feature type="transmembrane region" description="Helical" evidence="29">
    <location>
        <begin position="2068"/>
        <end position="2091"/>
    </location>
</feature>
<feature type="disulfide bond" evidence="26">
    <location>
        <begin position="1440"/>
        <end position="1458"/>
    </location>
</feature>
<dbReference type="GO" id="GO:0032585">
    <property type="term" value="C:multivesicular body membrane"/>
    <property type="evidence" value="ECO:0007669"/>
    <property type="project" value="UniProtKB-SubCell"/>
</dbReference>
<feature type="disulfide bond" evidence="26">
    <location>
        <begin position="1151"/>
        <end position="1163"/>
    </location>
</feature>
<dbReference type="InterPro" id="IPR000033">
    <property type="entry name" value="LDLR_classB_rpt"/>
</dbReference>
<keyword evidence="22" id="KW-0325">Glycoprotein</keyword>
<protein>
    <recommendedName>
        <fullName evidence="9">Sortilin-related receptor</fullName>
    </recommendedName>
    <alternativeName>
        <fullName evidence="24">Low-density lipoprotein receptor relative with 11 ligand-binding repeats</fullName>
    </alternativeName>
    <alternativeName>
        <fullName evidence="25">Sorting protein-related receptor containing LDLR class A repeats</fullName>
    </alternativeName>
</protein>
<dbReference type="GO" id="GO:0005794">
    <property type="term" value="C:Golgi apparatus"/>
    <property type="evidence" value="ECO:0007669"/>
    <property type="project" value="UniProtKB-SubCell"/>
</dbReference>
<evidence type="ECO:0000256" key="14">
    <source>
        <dbReference type="ARBA" id="ARBA00022729"/>
    </source>
</evidence>
<dbReference type="Gene3D" id="2.10.70.80">
    <property type="match status" value="1"/>
</dbReference>
<dbReference type="PRINTS" id="PR00261">
    <property type="entry name" value="LDLRECEPTOR"/>
</dbReference>
<dbReference type="SMART" id="SM00135">
    <property type="entry name" value="LY"/>
    <property type="match status" value="5"/>
</dbReference>
<evidence type="ECO:0000256" key="19">
    <source>
        <dbReference type="ARBA" id="ARBA00023136"/>
    </source>
</evidence>
<keyword evidence="29" id="KW-0812">Transmembrane</keyword>
<feature type="repeat" description="LDL-receptor class B" evidence="27">
    <location>
        <begin position="879"/>
        <end position="924"/>
    </location>
</feature>
<keyword evidence="21" id="KW-0675">Receptor</keyword>
<feature type="disulfide bond" evidence="26">
    <location>
        <begin position="1092"/>
        <end position="1107"/>
    </location>
</feature>
<evidence type="ECO:0000256" key="5">
    <source>
        <dbReference type="ARBA" id="ARBA00004393"/>
    </source>
</evidence>
<organism evidence="31 32">
    <name type="scientific">Rhynocoris fuscipes</name>
    <dbReference type="NCBI Taxonomy" id="488301"/>
    <lineage>
        <taxon>Eukaryota</taxon>
        <taxon>Metazoa</taxon>
        <taxon>Ecdysozoa</taxon>
        <taxon>Arthropoda</taxon>
        <taxon>Hexapoda</taxon>
        <taxon>Insecta</taxon>
        <taxon>Pterygota</taxon>
        <taxon>Neoptera</taxon>
        <taxon>Paraneoptera</taxon>
        <taxon>Hemiptera</taxon>
        <taxon>Heteroptera</taxon>
        <taxon>Panheteroptera</taxon>
        <taxon>Cimicomorpha</taxon>
        <taxon>Reduviidae</taxon>
        <taxon>Harpactorinae</taxon>
        <taxon>Harpactorini</taxon>
        <taxon>Rhynocoris</taxon>
    </lineage>
</organism>
<dbReference type="PROSITE" id="PS51120">
    <property type="entry name" value="LDLRB"/>
    <property type="match status" value="2"/>
</dbReference>
<feature type="region of interest" description="Disordered" evidence="28">
    <location>
        <begin position="2119"/>
        <end position="2142"/>
    </location>
</feature>
<dbReference type="Gene3D" id="3.30.60.270">
    <property type="match status" value="1"/>
</dbReference>
<feature type="transmembrane region" description="Helical" evidence="29">
    <location>
        <begin position="7"/>
        <end position="24"/>
    </location>
</feature>
<feature type="disulfide bond" evidence="26">
    <location>
        <begin position="1073"/>
        <end position="1085"/>
    </location>
</feature>
<evidence type="ECO:0000256" key="16">
    <source>
        <dbReference type="ARBA" id="ARBA00022753"/>
    </source>
</evidence>
<dbReference type="SUPFAM" id="SSF49265">
    <property type="entry name" value="Fibronectin type III"/>
    <property type="match status" value="3"/>
</dbReference>
<feature type="repeat" description="LDL-receptor class B" evidence="27">
    <location>
        <begin position="925"/>
        <end position="969"/>
    </location>
</feature>
<keyword evidence="16" id="KW-0967">Endosome</keyword>
<dbReference type="Pfam" id="PF15901">
    <property type="entry name" value="Sortilin_C"/>
    <property type="match status" value="1"/>
</dbReference>
<dbReference type="FunFam" id="2.120.10.30:FF:000241">
    <property type="entry name" value="Low-density lipoprotein receptor-related protein 6"/>
    <property type="match status" value="1"/>
</dbReference>
<dbReference type="InterPro" id="IPR023415">
    <property type="entry name" value="LDLR_class-A_CS"/>
</dbReference>
<keyword evidence="20 26" id="KW-1015">Disulfide bond</keyword>
<feature type="disulfide bond" evidence="26">
    <location>
        <begin position="1295"/>
        <end position="1313"/>
    </location>
</feature>
<keyword evidence="11" id="KW-1003">Cell membrane</keyword>
<dbReference type="InterPro" id="IPR002172">
    <property type="entry name" value="LDrepeatLR_classA_rpt"/>
</dbReference>
<evidence type="ECO:0000256" key="27">
    <source>
        <dbReference type="PROSITE-ProRule" id="PRU00461"/>
    </source>
</evidence>
<reference evidence="31 32" key="1">
    <citation type="submission" date="2022-12" db="EMBL/GenBank/DDBJ databases">
        <title>Chromosome-level genome assembly of true bugs.</title>
        <authorList>
            <person name="Ma L."/>
            <person name="Li H."/>
        </authorList>
    </citation>
    <scope>NUCLEOTIDE SEQUENCE [LARGE SCALE GENOMIC DNA]</scope>
    <source>
        <strain evidence="31">Lab_2022b</strain>
    </source>
</reference>
<dbReference type="SUPFAM" id="SSF110296">
    <property type="entry name" value="Oligoxyloglucan reducing end-specific cellobiohydrolase"/>
    <property type="match status" value="1"/>
</dbReference>
<keyword evidence="12" id="KW-0245">EGF-like domain</keyword>
<dbReference type="GO" id="GO:0030658">
    <property type="term" value="C:transport vesicle membrane"/>
    <property type="evidence" value="ECO:0007669"/>
    <property type="project" value="UniProtKB-SubCell"/>
</dbReference>
<dbReference type="FunFam" id="4.10.400.10:FF:000011">
    <property type="entry name" value="Low-density lipoprotein receptor-related protein 1"/>
    <property type="match status" value="2"/>
</dbReference>
<dbReference type="CDD" id="cd00063">
    <property type="entry name" value="FN3"/>
    <property type="match status" value="3"/>
</dbReference>
<dbReference type="FunFam" id="3.30.60.270:FF:000002">
    <property type="entry name" value="Sortilin-related receptor isoform A"/>
    <property type="match status" value="1"/>
</dbReference>
<evidence type="ECO:0000256" key="23">
    <source>
        <dbReference type="ARBA" id="ARBA00023329"/>
    </source>
</evidence>
<keyword evidence="32" id="KW-1185">Reference proteome</keyword>
<dbReference type="Pfam" id="PF15902">
    <property type="entry name" value="Sortilin-Vps10"/>
    <property type="match status" value="1"/>
</dbReference>
<dbReference type="Pfam" id="PF00057">
    <property type="entry name" value="Ldl_recept_a"/>
    <property type="match status" value="9"/>
</dbReference>
<dbReference type="Proteomes" id="UP001461498">
    <property type="component" value="Unassembled WGS sequence"/>
</dbReference>
<evidence type="ECO:0000256" key="15">
    <source>
        <dbReference type="ARBA" id="ARBA00022737"/>
    </source>
</evidence>
<dbReference type="PROSITE" id="PS50853">
    <property type="entry name" value="FN3"/>
    <property type="match status" value="4"/>
</dbReference>
<evidence type="ECO:0000256" key="17">
    <source>
        <dbReference type="ARBA" id="ARBA00022824"/>
    </source>
</evidence>
<dbReference type="InterPro" id="IPR003961">
    <property type="entry name" value="FN3_dom"/>
</dbReference>
<dbReference type="GO" id="GO:0031901">
    <property type="term" value="C:early endosome membrane"/>
    <property type="evidence" value="ECO:0007669"/>
    <property type="project" value="UniProtKB-SubCell"/>
</dbReference>
<evidence type="ECO:0000313" key="32">
    <source>
        <dbReference type="Proteomes" id="UP001461498"/>
    </source>
</evidence>
<keyword evidence="14" id="KW-0732">Signal</keyword>
<dbReference type="PROSITE" id="PS01209">
    <property type="entry name" value="LDLRA_1"/>
    <property type="match status" value="4"/>
</dbReference>
<feature type="disulfide bond" evidence="26">
    <location>
        <begin position="1348"/>
        <end position="1366"/>
    </location>
</feature>
<dbReference type="GO" id="GO:0006897">
    <property type="term" value="P:endocytosis"/>
    <property type="evidence" value="ECO:0007669"/>
    <property type="project" value="UniProtKB-KW"/>
</dbReference>
<evidence type="ECO:0000256" key="8">
    <source>
        <dbReference type="ARBA" id="ARBA00007041"/>
    </source>
</evidence>
<keyword evidence="19 29" id="KW-0472">Membrane</keyword>
<feature type="disulfide bond" evidence="26">
    <location>
        <begin position="1158"/>
        <end position="1176"/>
    </location>
</feature>
<comment type="subcellular location">
    <subcellularLocation>
        <location evidence="3">Cell membrane</location>
        <topology evidence="3">Single-pass membrane protein</topology>
    </subcellularLocation>
    <subcellularLocation>
        <location evidence="4">Cytoplasmic vesicle</location>
        <location evidence="4">Secretory vesicle membrane</location>
        <topology evidence="4">Single-pass type I membrane protein</topology>
    </subcellularLocation>
    <subcellularLocation>
        <location evidence="2">Early endosome membrane</location>
        <topology evidence="2">Single-pass type I membrane protein</topology>
    </subcellularLocation>
    <subcellularLocation>
        <location evidence="1">Endoplasmic reticulum membrane</location>
        <topology evidence="1">Single-pass type I membrane protein</topology>
    </subcellularLocation>
    <subcellularLocation>
        <location evidence="7">Endosome</location>
        <location evidence="7">Multivesicular body membrane</location>
        <topology evidence="7">Single-pass type I membrane protein</topology>
    </subcellularLocation>
    <subcellularLocation>
        <location evidence="5">Golgi apparatus</location>
        <location evidence="5">trans-Golgi network membrane</location>
        <topology evidence="5">Single-pass type I membrane protein</topology>
    </subcellularLocation>
    <subcellularLocation>
        <location evidence="6">Recycling endosome membrane</location>
        <topology evidence="6">Single-pass type I membrane protein</topology>
    </subcellularLocation>
</comment>
<feature type="disulfide bond" evidence="26">
    <location>
        <begin position="1080"/>
        <end position="1098"/>
    </location>
</feature>
<dbReference type="GO" id="GO:0005789">
    <property type="term" value="C:endoplasmic reticulum membrane"/>
    <property type="evidence" value="ECO:0007669"/>
    <property type="project" value="UniProtKB-SubCell"/>
</dbReference>
<evidence type="ECO:0000256" key="21">
    <source>
        <dbReference type="ARBA" id="ARBA00023170"/>
    </source>
</evidence>
<gene>
    <name evidence="31" type="ORF">O3M35_000936</name>
</gene>
<keyword evidence="23" id="KW-0968">Cytoplasmic vesicle</keyword>
<sequence length="2142" mass="241583">MPVDKWFLLWMNFFFIIISLNYVTSTLSVENLVDDNIFTIDLDEPINSLDDLKNIQHFIQKRNAPQPSNITTSVTSLNTSQQQLLVHWAGQGSDVVICLARNSAPLTHDRLPNPSAVYISYNYGNSFENRTESFKLDNNTYASIDRFFSFYKERKFLVFMDKFNQTLFVTKDFGKQFQKINLKFLPTNLLFYPENPLIFLVYDANKTLWITRDFGQTFSIAQEMVKSYFWAERWFDTWADVPHRPLLVQRIEPEPLTTTAIALIDIYNTDRPQLKVLMSNIEQFTNSGDFLFATRRISPTNNELYISYEGGKFSKAIFDTELECAGFHVADAAETRLLIAVAHTDTLSNLYVSEVSPSNKYLFRLSLERLFCYFPSTTWKNSWLSDVADGAFADIHKVQGMKGIFLASQVVSTARSQNLNPGHLTTVITFDWGGEWKPLNPPQYDERGQPIDCKISNRCGLHLSQKLSYLYPITRSPPILSSQSAPGLIIAAGTLGENLKRHPGIFISRDAGLTWSKVLRENYLFNIGDHGGIITAVKGFKSIGDTNEIYYSLDEGETWETYAFSKENIKVYGLMTEPGENTTVFTLFGSRPFQHKWLIVNIDLRNAFGINCTKDDYKMWSPSSSTNMKMACILGRKETYERRIRHTKCYNGRDYDRPVAMETCMCDIEDYECDFGFVRHVSSPECIRNKTLAHDPYKVPSTCKPGQFYNRTKGYRKIDGDVCVGGYERNYLPDVLPCPYDMKNQFLLLAQKEKIVRFDLSDPTPEVLPIKDLKNTIAIDFDMKNNCVYFADIQTDKIGRQCLKSGTDDIEYLVETELDSVEGVALDWISNLLYFVDGQRAKIEVVRTDIHNSGRMRRTILNGTVLRKPRGIALHPVEGYMYWTDWSTDNPSVSRASLDGSDIKVLFKKPDVHWPNGITVDHISEHIYWVDAKLDYIATADLHGRNFRKVISNEGRVAHPFSVAVFKDNLYWDDWNQNSIFVADKDHGVGIQPIAAVFPGLMDLKVYAHGIQVGTNACNSSHPCSHLCFAQPNKAAPKCACPDELISRENKCLCPDGSLPSQNNTCPKKAKTCAPTMFSCKNNNCIPNLWRCDGENDCGDNSDEAHCEEKSCAPSTFMCSNGKCIPPSWYCDHELDCDDGSDEINCTVKECAPNQFQCDNKHCISKRWVCDTEDDCKDGSDEKNCSTSTPQINNCTADEFLCKNSPFNCIPRLWMCDGENDCPDHSDEQNCEHRTCEPWQFQCKNSSRCIFDSWRCDGDRDCGEKDDSDEADCITTPPPDDTPLFNNCHNWMFECANKVCIPSWWKCDTIDDCGDGSDEVGCLEKTDKPQLPPTPPPVSTCTPNQFRCENGGCIQQSWVCDGLPDCPGREDEETCGDALCNKPDDFRCKKSGWCVPMSQFCDGVKQCPDGTDEMFCDNAASTTSHATPADPSCRIGFFSCDGSRCHPLSRICDGHVDCYDGTDESNCTDSSDRVYQVLQMEVDDHKKNSTALPLRWWIQIPANVRLEFLPSIAEIPKKDKPAKWVNCTKWITDKDYIYTNLAPFTKYNMTVYVRLNGSDKVFPPVNFLTATTAEDLPSPPWNLAVTQLNGTQMYLKWQIPRKANGVIRHYTIYISPPIPPSEYMVPATKLEFNVSEYFTPDRYYKFWVTAVNDAGQSNISNVVSILSDSKAYVGRISNLVKEYAHENAVSLKWDAASGAQGYRVTPVTSPPYAKLPSVTTSEPHYIYKNVAPGVQYTFEVNAYNQDYEGVKSYITVETPGRELPVVPGLIVQVSKQLGTSAKLHWETPKDSRKEKWNYGIYYSKIPKALFDAVKVQTTNTSATVHDLEACESYLFDISVIGPLGQGPLSTAPVSVVTEYNARAPPKNLAITALSSNDSFMEITWSASCPVIREEVGYIISIRELVLGRNSSVTLLPTNETKRSHQIYVYYGARYKVSVQTDADNSVPCEEVEHWAPPLPSPHQVQIVVHTNGSHLIYWVPHIPSHAVNMPKHHFEILVNEGPILNESTAEIYVANESPFVLNNIKEGIIYSFAVRLVTEKGFKSPLSEITSVEVPLGALASLMSPTKFVSVVVPLALVVLLLVAFLAVFIVRHRRLQNTFTNFANSHYNTRSGAATFTSDGLDDEDSPVIRGFSDDEPLVVA</sequence>
<feature type="domain" description="Fibronectin type-III" evidence="30">
    <location>
        <begin position="1579"/>
        <end position="1670"/>
    </location>
</feature>
<dbReference type="GO" id="GO:0006892">
    <property type="term" value="P:post-Golgi vesicle-mediated transport"/>
    <property type="evidence" value="ECO:0007669"/>
    <property type="project" value="TreeGrafter"/>
</dbReference>
<feature type="disulfide bond" evidence="26">
    <location>
        <begin position="1433"/>
        <end position="1445"/>
    </location>
</feature>
<keyword evidence="17" id="KW-0256">Endoplasmic reticulum</keyword>
<dbReference type="CDD" id="cd15482">
    <property type="entry name" value="Sialidase_non-viral"/>
    <property type="match status" value="1"/>
</dbReference>
<evidence type="ECO:0000313" key="31">
    <source>
        <dbReference type="EMBL" id="KAK9512534.1"/>
    </source>
</evidence>
<evidence type="ECO:0000256" key="24">
    <source>
        <dbReference type="ARBA" id="ARBA00029896"/>
    </source>
</evidence>
<dbReference type="InterPro" id="IPR011042">
    <property type="entry name" value="6-blade_b-propeller_TolB-like"/>
</dbReference>
<dbReference type="InterPro" id="IPR006581">
    <property type="entry name" value="VPS10"/>
</dbReference>
<evidence type="ECO:0000256" key="9">
    <source>
        <dbReference type="ARBA" id="ARBA00013467"/>
    </source>
</evidence>
<dbReference type="GO" id="GO:0005886">
    <property type="term" value="C:plasma membrane"/>
    <property type="evidence" value="ECO:0007669"/>
    <property type="project" value="UniProtKB-SubCell"/>
</dbReference>
<dbReference type="Gene3D" id="2.60.40.10">
    <property type="entry name" value="Immunoglobulins"/>
    <property type="match status" value="4"/>
</dbReference>
<dbReference type="InterPro" id="IPR050310">
    <property type="entry name" value="VPS10-sortilin"/>
</dbReference>
<dbReference type="SMART" id="SM00602">
    <property type="entry name" value="VPS10"/>
    <property type="match status" value="1"/>
</dbReference>
<feature type="disulfide bond" evidence="26">
    <location>
        <begin position="1170"/>
        <end position="1185"/>
    </location>
</feature>
<dbReference type="Gene3D" id="2.120.10.30">
    <property type="entry name" value="TolB, C-terminal domain"/>
    <property type="match status" value="1"/>
</dbReference>
<dbReference type="GO" id="GO:0055038">
    <property type="term" value="C:recycling endosome membrane"/>
    <property type="evidence" value="ECO:0007669"/>
    <property type="project" value="UniProtKB-SubCell"/>
</dbReference>
<feature type="disulfide bond" evidence="26">
    <location>
        <begin position="1360"/>
        <end position="1375"/>
    </location>
</feature>
<evidence type="ECO:0000256" key="7">
    <source>
        <dbReference type="ARBA" id="ARBA00004545"/>
    </source>
</evidence>
<evidence type="ECO:0000256" key="3">
    <source>
        <dbReference type="ARBA" id="ARBA00004162"/>
    </source>
</evidence>
<dbReference type="SMART" id="SM00181">
    <property type="entry name" value="EGF"/>
    <property type="match status" value="3"/>
</dbReference>
<dbReference type="InterPro" id="IPR036116">
    <property type="entry name" value="FN3_sf"/>
</dbReference>
<name>A0AAW1DQ52_9HEMI</name>
<evidence type="ECO:0000256" key="22">
    <source>
        <dbReference type="ARBA" id="ARBA00023180"/>
    </source>
</evidence>
<evidence type="ECO:0000256" key="4">
    <source>
        <dbReference type="ARBA" id="ARBA00004212"/>
    </source>
</evidence>
<feature type="disulfide bond" evidence="26">
    <location>
        <begin position="1452"/>
        <end position="1467"/>
    </location>
</feature>
<dbReference type="InterPro" id="IPR000742">
    <property type="entry name" value="EGF"/>
</dbReference>
<evidence type="ECO:0000256" key="29">
    <source>
        <dbReference type="SAM" id="Phobius"/>
    </source>
</evidence>
<feature type="disulfide bond" evidence="26">
    <location>
        <begin position="1341"/>
        <end position="1353"/>
    </location>
</feature>
<dbReference type="Pfam" id="PF00058">
    <property type="entry name" value="Ldl_recept_b"/>
    <property type="match status" value="2"/>
</dbReference>
<comment type="caution">
    <text evidence="26">Lacks conserved residue(s) required for the propagation of feature annotation.</text>
</comment>
<comment type="similarity">
    <text evidence="8">Belongs to the VPS10-related sortilin family. SORL1 subfamily.</text>
</comment>
<dbReference type="PROSITE" id="PS50068">
    <property type="entry name" value="LDLRA_2"/>
    <property type="match status" value="9"/>
</dbReference>
<feature type="disulfide bond" evidence="26">
    <location>
        <begin position="1112"/>
        <end position="1124"/>
    </location>
</feature>
<evidence type="ECO:0000256" key="1">
    <source>
        <dbReference type="ARBA" id="ARBA00004115"/>
    </source>
</evidence>
<feature type="domain" description="Fibronectin type-III" evidence="30">
    <location>
        <begin position="1766"/>
        <end position="1860"/>
    </location>
</feature>
<evidence type="ECO:0000256" key="6">
    <source>
        <dbReference type="ARBA" id="ARBA00004480"/>
    </source>
</evidence>
<dbReference type="CDD" id="cd00112">
    <property type="entry name" value="LDLa"/>
    <property type="match status" value="9"/>
</dbReference>
<keyword evidence="15" id="KW-0677">Repeat</keyword>